<feature type="domain" description="Glucosamine/galactosamine-6-phosphate isomerase" evidence="3">
    <location>
        <begin position="9"/>
        <end position="225"/>
    </location>
</feature>
<evidence type="ECO:0000259" key="3">
    <source>
        <dbReference type="Pfam" id="PF01182"/>
    </source>
</evidence>
<dbReference type="SUPFAM" id="SSF100950">
    <property type="entry name" value="NagB/RpiA/CoA transferase-like"/>
    <property type="match status" value="1"/>
</dbReference>
<dbReference type="CDD" id="cd01399">
    <property type="entry name" value="GlcN6P_deaminase"/>
    <property type="match status" value="1"/>
</dbReference>
<dbReference type="EC" id="3.5.99.6" evidence="2"/>
<comment type="caution">
    <text evidence="4">The sequence shown here is derived from an EMBL/GenBank/DDBJ whole genome shotgun (WGS) entry which is preliminary data.</text>
</comment>
<evidence type="ECO:0000313" key="5">
    <source>
        <dbReference type="Proteomes" id="UP000635316"/>
    </source>
</evidence>
<dbReference type="InterPro" id="IPR004547">
    <property type="entry name" value="Glucosamine6P_isomerase"/>
</dbReference>
<feature type="active site" description="For ring-opening step" evidence="2">
    <location>
        <position position="135"/>
    </location>
</feature>
<dbReference type="Pfam" id="PF01182">
    <property type="entry name" value="Glucosamine_iso"/>
    <property type="match status" value="1"/>
</dbReference>
<dbReference type="InterPro" id="IPR037171">
    <property type="entry name" value="NagB/RpiA_transferase-like"/>
</dbReference>
<protein>
    <recommendedName>
        <fullName evidence="2">Glucosamine-6-phosphate deaminase</fullName>
        <ecNumber evidence="2">3.5.99.6</ecNumber>
    </recommendedName>
    <alternativeName>
        <fullName evidence="2">GlcN6P deaminase</fullName>
        <shortName evidence="2">GNPDA</shortName>
    </alternativeName>
    <alternativeName>
        <fullName evidence="2">Glucosamine-6-phosphate isomerase</fullName>
    </alternativeName>
</protein>
<dbReference type="PANTHER" id="PTHR11280:SF5">
    <property type="entry name" value="GLUCOSAMINE-6-PHOSPHATE ISOMERASE"/>
    <property type="match status" value="1"/>
</dbReference>
<dbReference type="PROSITE" id="PS01161">
    <property type="entry name" value="GLC_GALNAC_ISOMERASE"/>
    <property type="match status" value="1"/>
</dbReference>
<dbReference type="NCBIfam" id="TIGR00502">
    <property type="entry name" value="nagB"/>
    <property type="match status" value="1"/>
</dbReference>
<keyword evidence="5" id="KW-1185">Reference proteome</keyword>
<dbReference type="EMBL" id="JAENGP010000019">
    <property type="protein sequence ID" value="MBK1782427.1"/>
    <property type="molecule type" value="Genomic_DNA"/>
</dbReference>
<dbReference type="HAMAP" id="MF_01241">
    <property type="entry name" value="GlcN6P_deamin"/>
    <property type="match status" value="1"/>
</dbReference>
<evidence type="ECO:0000313" key="4">
    <source>
        <dbReference type="EMBL" id="MBK1782427.1"/>
    </source>
</evidence>
<proteinExistence type="inferred from homology"/>
<reference evidence="4 5" key="1">
    <citation type="submission" date="2020-12" db="EMBL/GenBank/DDBJ databases">
        <authorList>
            <person name="Lu T."/>
            <person name="Wang Q."/>
            <person name="Han X."/>
        </authorList>
    </citation>
    <scope>NUCLEOTIDE SEQUENCE [LARGE SCALE GENOMIC DNA]</scope>
    <source>
        <strain evidence="4 5">WQ 585</strain>
    </source>
</reference>
<name>A0ABS1EHC9_9BURK</name>
<gene>
    <name evidence="2 4" type="primary">nagB</name>
    <name evidence="4" type="ORF">JHL22_14515</name>
</gene>
<keyword evidence="2" id="KW-0119">Carbohydrate metabolism</keyword>
<comment type="similarity">
    <text evidence="2">Belongs to the glucosamine/galactosamine-6-phosphate isomerase family. NagB subfamily.</text>
</comment>
<feature type="active site" description="Proton acceptor; for ring-opening step" evidence="2">
    <location>
        <position position="137"/>
    </location>
</feature>
<feature type="active site" description="Proton acceptor; for enolization step" evidence="2">
    <location>
        <position position="66"/>
    </location>
</feature>
<dbReference type="InterPro" id="IPR018321">
    <property type="entry name" value="Glucosamine6P_isomerase_CS"/>
</dbReference>
<accession>A0ABS1EHC9</accession>
<evidence type="ECO:0000256" key="2">
    <source>
        <dbReference type="HAMAP-Rule" id="MF_01241"/>
    </source>
</evidence>
<dbReference type="Gene3D" id="3.40.50.1360">
    <property type="match status" value="1"/>
</dbReference>
<keyword evidence="1 2" id="KW-0378">Hydrolase</keyword>
<dbReference type="PANTHER" id="PTHR11280">
    <property type="entry name" value="GLUCOSAMINE-6-PHOSPHATE ISOMERASE"/>
    <property type="match status" value="1"/>
</dbReference>
<dbReference type="GO" id="GO:0004342">
    <property type="term" value="F:glucosamine-6-phosphate deaminase activity"/>
    <property type="evidence" value="ECO:0007669"/>
    <property type="project" value="UniProtKB-EC"/>
</dbReference>
<sequence>MFYVFPNPQAIAEYVSGLLIAQIQKKNNAVLGLATGSTMEPVYAKLCEQVAQQNVDVSGLTTFNLDEYIGLGSDHPQSYRYYMRQHLFNRLAFVQHRTFLPDGLCADSLQQCEQYSRQIQQAGHIDLQLLGIGNNGHIGFNEPGTSFASRTHVVPLTEQTRIDNSRFFDSLDEVPTQAITLGLQDIMESKQIILIATGTNKAQIMAELYESPVSEQLPASVIKSHPNALVLLDELAAQFLPADLCNVAVV</sequence>
<organism evidence="4 5">
    <name type="scientific">Advenella mandrilli</name>
    <dbReference type="NCBI Taxonomy" id="2800330"/>
    <lineage>
        <taxon>Bacteria</taxon>
        <taxon>Pseudomonadati</taxon>
        <taxon>Pseudomonadota</taxon>
        <taxon>Betaproteobacteria</taxon>
        <taxon>Burkholderiales</taxon>
        <taxon>Alcaligenaceae</taxon>
    </lineage>
</organism>
<comment type="catalytic activity">
    <reaction evidence="2">
        <text>alpha-D-glucosamine 6-phosphate + H2O = beta-D-fructose 6-phosphate + NH4(+)</text>
        <dbReference type="Rhea" id="RHEA:12172"/>
        <dbReference type="ChEBI" id="CHEBI:15377"/>
        <dbReference type="ChEBI" id="CHEBI:28938"/>
        <dbReference type="ChEBI" id="CHEBI:57634"/>
        <dbReference type="ChEBI" id="CHEBI:75989"/>
        <dbReference type="EC" id="3.5.99.6"/>
    </reaction>
</comment>
<comment type="caution">
    <text evidence="2">Lacks conserved residue(s) required for the propagation of feature annotation.</text>
</comment>
<feature type="active site" description="For ring-opening step" evidence="2">
    <location>
        <position position="142"/>
    </location>
</feature>
<comment type="function">
    <text evidence="2">Catalyzes the reversible isomerization-deamination of glucosamine 6-phosphate (GlcN6P) to form fructose 6-phosphate (Fru6P) and ammonium ion.</text>
</comment>
<evidence type="ECO:0000256" key="1">
    <source>
        <dbReference type="ARBA" id="ARBA00022801"/>
    </source>
</evidence>
<dbReference type="RefSeq" id="WP_200239043.1">
    <property type="nucleotide sequence ID" value="NZ_JAENGP010000019.1"/>
</dbReference>
<comment type="pathway">
    <text evidence="2">Amino-sugar metabolism; N-acetylneuraminate degradation; D-fructose 6-phosphate from N-acetylneuraminate: step 5/5.</text>
</comment>
<dbReference type="InterPro" id="IPR006148">
    <property type="entry name" value="Glc/Gal-6P_isomerase"/>
</dbReference>
<dbReference type="Proteomes" id="UP000635316">
    <property type="component" value="Unassembled WGS sequence"/>
</dbReference>